<dbReference type="GO" id="GO:0016787">
    <property type="term" value="F:hydrolase activity"/>
    <property type="evidence" value="ECO:0007669"/>
    <property type="project" value="UniProtKB-KW"/>
</dbReference>
<reference evidence="4 5" key="1">
    <citation type="journal article" date="2015" name="Genome Announc.">
        <title>Expanding the biotechnology potential of lactobacilli through comparative genomics of 213 strains and associated genera.</title>
        <authorList>
            <person name="Sun Z."/>
            <person name="Harris H.M."/>
            <person name="McCann A."/>
            <person name="Guo C."/>
            <person name="Argimon S."/>
            <person name="Zhang W."/>
            <person name="Yang X."/>
            <person name="Jeffery I.B."/>
            <person name="Cooney J.C."/>
            <person name="Kagawa T.F."/>
            <person name="Liu W."/>
            <person name="Song Y."/>
            <person name="Salvetti E."/>
            <person name="Wrobel A."/>
            <person name="Rasinkangas P."/>
            <person name="Parkhill J."/>
            <person name="Rea M.C."/>
            <person name="O'Sullivan O."/>
            <person name="Ritari J."/>
            <person name="Douillard F.P."/>
            <person name="Paul Ross R."/>
            <person name="Yang R."/>
            <person name="Briner A.E."/>
            <person name="Felis G.E."/>
            <person name="de Vos W.M."/>
            <person name="Barrangou R."/>
            <person name="Klaenhammer T.R."/>
            <person name="Caufield P.W."/>
            <person name="Cui Y."/>
            <person name="Zhang H."/>
            <person name="O'Toole P.W."/>
        </authorList>
    </citation>
    <scope>NUCLEOTIDE SEQUENCE [LARGE SCALE GENOMIC DNA]</scope>
    <source>
        <strain evidence="4 5">DSM 4864</strain>
    </source>
</reference>
<dbReference type="AlphaFoldDB" id="A0A0R1WD37"/>
<evidence type="ECO:0000259" key="3">
    <source>
        <dbReference type="Pfam" id="PF00857"/>
    </source>
</evidence>
<comment type="caution">
    <text evidence="4">The sequence shown here is derived from an EMBL/GenBank/DDBJ whole genome shotgun (WGS) entry which is preliminary data.</text>
</comment>
<evidence type="ECO:0000256" key="2">
    <source>
        <dbReference type="ARBA" id="ARBA00022801"/>
    </source>
</evidence>
<dbReference type="PANTHER" id="PTHR43540:SF14">
    <property type="entry name" value="ISOCHORISMATASE"/>
    <property type="match status" value="1"/>
</dbReference>
<dbReference type="InterPro" id="IPR000868">
    <property type="entry name" value="Isochorismatase-like_dom"/>
</dbReference>
<organism evidence="4 5">
    <name type="scientific">Limosilactobacillus oris DSM 4864</name>
    <dbReference type="NCBI Taxonomy" id="1423779"/>
    <lineage>
        <taxon>Bacteria</taxon>
        <taxon>Bacillati</taxon>
        <taxon>Bacillota</taxon>
        <taxon>Bacilli</taxon>
        <taxon>Lactobacillales</taxon>
        <taxon>Lactobacillaceae</taxon>
        <taxon>Limosilactobacillus</taxon>
    </lineage>
</organism>
<sequence length="169" mass="19617">MRALLVIDMQNGVCRTKGQTLFRLKDLVTLVNCRIRWFREQGLPIIFIQHQNMNLTRGTSAWQLLPELDARKEDLYVNKTQLNAFYQTDLQSFLIQRQVDELEICGAQTEYCVDTTIKMAHGLGYRLEMVPGASSTVDNKFLTAGQTIQYFEEIWGQNFLKFISEIKTK</sequence>
<evidence type="ECO:0000313" key="4">
    <source>
        <dbReference type="EMBL" id="KRM14036.1"/>
    </source>
</evidence>
<dbReference type="PANTHER" id="PTHR43540">
    <property type="entry name" value="PEROXYUREIDOACRYLATE/UREIDOACRYLATE AMIDOHYDROLASE-RELATED"/>
    <property type="match status" value="1"/>
</dbReference>
<dbReference type="EMBL" id="AZGE01000046">
    <property type="protein sequence ID" value="KRM14036.1"/>
    <property type="molecule type" value="Genomic_DNA"/>
</dbReference>
<keyword evidence="2" id="KW-0378">Hydrolase</keyword>
<dbReference type="Pfam" id="PF00857">
    <property type="entry name" value="Isochorismatase"/>
    <property type="match status" value="1"/>
</dbReference>
<dbReference type="RefSeq" id="WP_056984869.1">
    <property type="nucleotide sequence ID" value="NZ_AZGE01000046.1"/>
</dbReference>
<name>A0A0R1WD37_9LACO</name>
<gene>
    <name evidence="4" type="ORF">FC49_GL001500</name>
</gene>
<accession>A0A0R1WD37</accession>
<proteinExistence type="inferred from homology"/>
<dbReference type="Proteomes" id="UP000050973">
    <property type="component" value="Unassembled WGS sequence"/>
</dbReference>
<dbReference type="PATRIC" id="fig|1423779.3.peg.1552"/>
<evidence type="ECO:0000256" key="1">
    <source>
        <dbReference type="ARBA" id="ARBA00006336"/>
    </source>
</evidence>
<dbReference type="Gene3D" id="3.40.50.850">
    <property type="entry name" value="Isochorismatase-like"/>
    <property type="match status" value="1"/>
</dbReference>
<comment type="similarity">
    <text evidence="1">Belongs to the isochorismatase family.</text>
</comment>
<dbReference type="SUPFAM" id="SSF52499">
    <property type="entry name" value="Isochorismatase-like hydrolases"/>
    <property type="match status" value="1"/>
</dbReference>
<dbReference type="CDD" id="cd01014">
    <property type="entry name" value="nicotinamidase_related"/>
    <property type="match status" value="1"/>
</dbReference>
<dbReference type="InterPro" id="IPR050272">
    <property type="entry name" value="Isochorismatase-like_hydrls"/>
</dbReference>
<dbReference type="InterPro" id="IPR036380">
    <property type="entry name" value="Isochorismatase-like_sf"/>
</dbReference>
<protein>
    <submittedName>
        <fullName evidence="4">Isochorismatase family protein</fullName>
    </submittedName>
</protein>
<evidence type="ECO:0000313" key="5">
    <source>
        <dbReference type="Proteomes" id="UP000050973"/>
    </source>
</evidence>
<feature type="domain" description="Isochorismatase-like" evidence="3">
    <location>
        <begin position="3"/>
        <end position="139"/>
    </location>
</feature>